<organism evidence="2 3">
    <name type="scientific">Catenovulum agarivorans DS-2</name>
    <dbReference type="NCBI Taxonomy" id="1328313"/>
    <lineage>
        <taxon>Bacteria</taxon>
        <taxon>Pseudomonadati</taxon>
        <taxon>Pseudomonadota</taxon>
        <taxon>Gammaproteobacteria</taxon>
        <taxon>Alteromonadales</taxon>
        <taxon>Alteromonadaceae</taxon>
        <taxon>Catenovulum</taxon>
    </lineage>
</organism>
<dbReference type="STRING" id="1328313.DS2_12724"/>
<comment type="caution">
    <text evidence="2">The sequence shown here is derived from an EMBL/GenBank/DDBJ whole genome shotgun (WGS) entry which is preliminary data.</text>
</comment>
<dbReference type="SUPFAM" id="SSF54427">
    <property type="entry name" value="NTF2-like"/>
    <property type="match status" value="1"/>
</dbReference>
<gene>
    <name evidence="2" type="ORF">DS2_12724</name>
</gene>
<dbReference type="AlphaFoldDB" id="W7Q9B1"/>
<dbReference type="PATRIC" id="fig|1328313.3.peg.2596"/>
<dbReference type="InterPro" id="IPR032710">
    <property type="entry name" value="NTF2-like_dom_sf"/>
</dbReference>
<name>W7Q9B1_9ALTE</name>
<protein>
    <submittedName>
        <fullName evidence="2">Transcriptional regulator-like protein</fullName>
    </submittedName>
</protein>
<keyword evidence="3" id="KW-1185">Reference proteome</keyword>
<sequence>MDKNLVENFVKVYQSLSKDNLETLAHIYDSDIVFQDPLHTIAGLDNLTQYMANMYENVQECFFDIHEHHFADQQIFLYWTMHFIHPKLNKGETILVEGHSRLKFIGNKVICHRDYFDVGAMLYEHVPLVGGVVSLIKNRASG</sequence>
<evidence type="ECO:0000313" key="2">
    <source>
        <dbReference type="EMBL" id="EWH09399.1"/>
    </source>
</evidence>
<dbReference type="RefSeq" id="WP_035015199.1">
    <property type="nucleotide sequence ID" value="NZ_ARZY01000024.1"/>
</dbReference>
<dbReference type="InterPro" id="IPR037401">
    <property type="entry name" value="SnoaL-like"/>
</dbReference>
<feature type="domain" description="SnoaL-like" evidence="1">
    <location>
        <begin position="12"/>
        <end position="110"/>
    </location>
</feature>
<dbReference type="Proteomes" id="UP000019276">
    <property type="component" value="Unassembled WGS sequence"/>
</dbReference>
<reference evidence="2 3" key="1">
    <citation type="journal article" date="2014" name="Genome Announc.">
        <title>Draft Genome Sequence of the Agar-Degrading Bacterium Catenovulum sp. Strain DS-2, Isolated from Intestines of Haliotis diversicolor.</title>
        <authorList>
            <person name="Shan D."/>
            <person name="Li X."/>
            <person name="Gu Z."/>
            <person name="Wei G."/>
            <person name="Gao Z."/>
            <person name="Shao Z."/>
        </authorList>
    </citation>
    <scope>NUCLEOTIDE SEQUENCE [LARGE SCALE GENOMIC DNA]</scope>
    <source>
        <strain evidence="2 3">DS-2</strain>
    </source>
</reference>
<dbReference type="OrthoDB" id="1115105at2"/>
<dbReference type="EMBL" id="ARZY01000024">
    <property type="protein sequence ID" value="EWH09399.1"/>
    <property type="molecule type" value="Genomic_DNA"/>
</dbReference>
<dbReference type="Pfam" id="PF12680">
    <property type="entry name" value="SnoaL_2"/>
    <property type="match status" value="1"/>
</dbReference>
<evidence type="ECO:0000313" key="3">
    <source>
        <dbReference type="Proteomes" id="UP000019276"/>
    </source>
</evidence>
<proteinExistence type="predicted"/>
<accession>W7Q9B1</accession>
<dbReference type="Gene3D" id="3.10.450.50">
    <property type="match status" value="1"/>
</dbReference>
<evidence type="ECO:0000259" key="1">
    <source>
        <dbReference type="Pfam" id="PF12680"/>
    </source>
</evidence>
<dbReference type="eggNOG" id="COG3631">
    <property type="taxonomic scope" value="Bacteria"/>
</dbReference>